<gene>
    <name evidence="2" type="ORF">CBR_g27783</name>
</gene>
<dbReference type="InterPro" id="IPR002738">
    <property type="entry name" value="RNase_P_p30"/>
</dbReference>
<protein>
    <submittedName>
        <fullName evidence="2">Uncharacterized protein</fullName>
    </submittedName>
</protein>
<dbReference type="PANTHER" id="PTHR13031">
    <property type="entry name" value="RIBONUCLEASE P SUBUNIT P30"/>
    <property type="match status" value="1"/>
</dbReference>
<dbReference type="GO" id="GO:0003723">
    <property type="term" value="F:RNA binding"/>
    <property type="evidence" value="ECO:0007669"/>
    <property type="project" value="TreeGrafter"/>
</dbReference>
<dbReference type="Proteomes" id="UP000265515">
    <property type="component" value="Unassembled WGS sequence"/>
</dbReference>
<feature type="region of interest" description="Disordered" evidence="1">
    <location>
        <begin position="628"/>
        <end position="648"/>
    </location>
</feature>
<dbReference type="STRING" id="69332.A0A388L8C0"/>
<dbReference type="GO" id="GO:0008033">
    <property type="term" value="P:tRNA processing"/>
    <property type="evidence" value="ECO:0007669"/>
    <property type="project" value="InterPro"/>
</dbReference>
<dbReference type="GO" id="GO:0005655">
    <property type="term" value="C:nucleolar ribonuclease P complex"/>
    <property type="evidence" value="ECO:0007669"/>
    <property type="project" value="TreeGrafter"/>
</dbReference>
<evidence type="ECO:0000313" key="2">
    <source>
        <dbReference type="EMBL" id="GBG78559.1"/>
    </source>
</evidence>
<feature type="compositionally biased region" description="Polar residues" evidence="1">
    <location>
        <begin position="415"/>
        <end position="425"/>
    </location>
</feature>
<feature type="compositionally biased region" description="Polar residues" evidence="1">
    <location>
        <begin position="540"/>
        <end position="568"/>
    </location>
</feature>
<feature type="region of interest" description="Disordered" evidence="1">
    <location>
        <begin position="518"/>
        <end position="576"/>
    </location>
</feature>
<feature type="compositionally biased region" description="Polar residues" evidence="1">
    <location>
        <begin position="169"/>
        <end position="178"/>
    </location>
</feature>
<reference evidence="2 3" key="1">
    <citation type="journal article" date="2018" name="Cell">
        <title>The Chara Genome: Secondary Complexity and Implications for Plant Terrestrialization.</title>
        <authorList>
            <person name="Nishiyama T."/>
            <person name="Sakayama H."/>
            <person name="Vries J.D."/>
            <person name="Buschmann H."/>
            <person name="Saint-Marcoux D."/>
            <person name="Ullrich K.K."/>
            <person name="Haas F.B."/>
            <person name="Vanderstraeten L."/>
            <person name="Becker D."/>
            <person name="Lang D."/>
            <person name="Vosolsobe S."/>
            <person name="Rombauts S."/>
            <person name="Wilhelmsson P.K.I."/>
            <person name="Janitza P."/>
            <person name="Kern R."/>
            <person name="Heyl A."/>
            <person name="Rumpler F."/>
            <person name="Villalobos L.I.A.C."/>
            <person name="Clay J.M."/>
            <person name="Skokan R."/>
            <person name="Toyoda A."/>
            <person name="Suzuki Y."/>
            <person name="Kagoshima H."/>
            <person name="Schijlen E."/>
            <person name="Tajeshwar N."/>
            <person name="Catarino B."/>
            <person name="Hetherington A.J."/>
            <person name="Saltykova A."/>
            <person name="Bonnot C."/>
            <person name="Breuninger H."/>
            <person name="Symeonidi A."/>
            <person name="Radhakrishnan G.V."/>
            <person name="Van Nieuwerburgh F."/>
            <person name="Deforce D."/>
            <person name="Chang C."/>
            <person name="Karol K.G."/>
            <person name="Hedrich R."/>
            <person name="Ulvskov P."/>
            <person name="Glockner G."/>
            <person name="Delwiche C.F."/>
            <person name="Petrasek J."/>
            <person name="Van de Peer Y."/>
            <person name="Friml J."/>
            <person name="Beilby M."/>
            <person name="Dolan L."/>
            <person name="Kohara Y."/>
            <person name="Sugano S."/>
            <person name="Fujiyama A."/>
            <person name="Delaux P.-M."/>
            <person name="Quint M."/>
            <person name="TheiBen G."/>
            <person name="Hagemann M."/>
            <person name="Harholt J."/>
            <person name="Dunand C."/>
            <person name="Zachgo S."/>
            <person name="Langdale J."/>
            <person name="Maumus F."/>
            <person name="Straeten D.V.D."/>
            <person name="Gould S.B."/>
            <person name="Rensing S.A."/>
        </authorList>
    </citation>
    <scope>NUCLEOTIDE SEQUENCE [LARGE SCALE GENOMIC DNA]</scope>
    <source>
        <strain evidence="2 3">S276</strain>
    </source>
</reference>
<accession>A0A388L8C0</accession>
<feature type="compositionally biased region" description="Basic and acidic residues" evidence="1">
    <location>
        <begin position="242"/>
        <end position="251"/>
    </location>
</feature>
<feature type="compositionally biased region" description="Basic and acidic residues" evidence="1">
    <location>
        <begin position="334"/>
        <end position="345"/>
    </location>
</feature>
<feature type="region of interest" description="Disordered" evidence="1">
    <location>
        <begin position="292"/>
        <end position="359"/>
    </location>
</feature>
<dbReference type="Gramene" id="GBG78559">
    <property type="protein sequence ID" value="GBG78559"/>
    <property type="gene ID" value="CBR_g27783"/>
</dbReference>
<dbReference type="EMBL" id="BFEA01000298">
    <property type="protein sequence ID" value="GBG78559.1"/>
    <property type="molecule type" value="Genomic_DNA"/>
</dbReference>
<name>A0A388L8C0_CHABU</name>
<feature type="compositionally biased region" description="Gly residues" evidence="1">
    <location>
        <begin position="634"/>
        <end position="648"/>
    </location>
</feature>
<feature type="region of interest" description="Disordered" evidence="1">
    <location>
        <begin position="154"/>
        <end position="252"/>
    </location>
</feature>
<keyword evidence="3" id="KW-1185">Reference proteome</keyword>
<comment type="caution">
    <text evidence="2">The sequence shown here is derived from an EMBL/GenBank/DDBJ whole genome shotgun (WGS) entry which is preliminary data.</text>
</comment>
<proteinExistence type="predicted"/>
<feature type="region of interest" description="Disordered" evidence="1">
    <location>
        <begin position="415"/>
        <end position="485"/>
    </location>
</feature>
<organism evidence="2 3">
    <name type="scientific">Chara braunii</name>
    <name type="common">Braun's stonewort</name>
    <dbReference type="NCBI Taxonomy" id="69332"/>
    <lineage>
        <taxon>Eukaryota</taxon>
        <taxon>Viridiplantae</taxon>
        <taxon>Streptophyta</taxon>
        <taxon>Charophyceae</taxon>
        <taxon>Charales</taxon>
        <taxon>Characeae</taxon>
        <taxon>Chara</taxon>
    </lineage>
</organism>
<evidence type="ECO:0000313" key="3">
    <source>
        <dbReference type="Proteomes" id="UP000265515"/>
    </source>
</evidence>
<dbReference type="PANTHER" id="PTHR13031:SF0">
    <property type="entry name" value="RIBONUCLEASE P PROTEIN SUBUNIT P30"/>
    <property type="match status" value="1"/>
</dbReference>
<dbReference type="AlphaFoldDB" id="A0A388L8C0"/>
<sequence>MFIDLNVVVSGVDECTRRELVGWIVKLGYHGLAEAELELAHVALGRSATPRPLIDKASALSAIPGAEERARFHTCLLEKKRDASSATATPAFRHLRRITLKVDDVAYAQHLSGLCPALSEFDVIAAEPSNVNVLEHLCQNSQLADAMADLSTKRAASAENSLPGRGSRSADNSTTPVNGTPVDGTKKRQKAAGAEEASVTPTRPSAGEDAGGKAGDDGLPLITDGHTRGEEGQNPAAAVSSSRKEDRKPDDLSLVNVKRRKIDGGWQDNDTGLSEDAISLLLSPAVKGDVRLADGPPRECTSGVTPLGSAVSRQTRSDEGDEDEPTTASQADGVKNKDNGNDDKSSMPAAEAAQVQQHTPLQVVPARGVGADQNISEANAQLCAAVMQTGEGESTQHISSSQRLAEEACQRHSSGNVRFAPSQQGIGKPAGSFGKIQYAPSQRGHLFTPPIDVPSTRKPPQYAPSQSSIGGVATQSGSGGGVRYAPSQRCKDIAREIVHNNSSSQRCETDICNGSGDGANIPQGVVESSSRKEALPSGDDNAQCTPSQRSSNSERTLQSDGNEQTIPSERSLDLDKQIPSIGIGEVVEKACAAGRTKDGDGSPIRGDNNMNGSIDCTHDVDGMAAMGRDLERNGAGGDGDGDGGGGSGGIQYVVADFMLLVDEAAAEPK</sequence>
<dbReference type="OrthoDB" id="17948at2759"/>
<evidence type="ECO:0000256" key="1">
    <source>
        <dbReference type="SAM" id="MobiDB-lite"/>
    </source>
</evidence>